<dbReference type="EMBL" id="JBHTGP010000033">
    <property type="protein sequence ID" value="MFD0691788.1"/>
    <property type="molecule type" value="Genomic_DNA"/>
</dbReference>
<dbReference type="InterPro" id="IPR029016">
    <property type="entry name" value="GAF-like_dom_sf"/>
</dbReference>
<dbReference type="SMART" id="SM00331">
    <property type="entry name" value="PP2C_SIG"/>
    <property type="match status" value="1"/>
</dbReference>
<dbReference type="InterPro" id="IPR000014">
    <property type="entry name" value="PAS"/>
</dbReference>
<keyword evidence="1" id="KW-0378">Hydrolase</keyword>
<protein>
    <submittedName>
        <fullName evidence="4">SpoIIE family protein phosphatase</fullName>
    </submittedName>
</protein>
<dbReference type="Gene3D" id="3.30.565.10">
    <property type="entry name" value="Histidine kinase-like ATPase, C-terminal domain"/>
    <property type="match status" value="1"/>
</dbReference>
<evidence type="ECO:0000256" key="2">
    <source>
        <dbReference type="SAM" id="MobiDB-lite"/>
    </source>
</evidence>
<keyword evidence="5" id="KW-1185">Reference proteome</keyword>
<dbReference type="InterPro" id="IPR052016">
    <property type="entry name" value="Bact_Sigma-Reg"/>
</dbReference>
<name>A0ABW2XZU3_9ACTN</name>
<dbReference type="SUPFAM" id="SSF55781">
    <property type="entry name" value="GAF domain-like"/>
    <property type="match status" value="1"/>
</dbReference>
<dbReference type="CDD" id="cd00130">
    <property type="entry name" value="PAS"/>
    <property type="match status" value="1"/>
</dbReference>
<dbReference type="InterPro" id="IPR003594">
    <property type="entry name" value="HATPase_dom"/>
</dbReference>
<dbReference type="SUPFAM" id="SSF55874">
    <property type="entry name" value="ATPase domain of HSP90 chaperone/DNA topoisomerase II/histidine kinase"/>
    <property type="match status" value="1"/>
</dbReference>
<dbReference type="Gene3D" id="3.30.450.20">
    <property type="entry name" value="PAS domain"/>
    <property type="match status" value="1"/>
</dbReference>
<dbReference type="InterPro" id="IPR001932">
    <property type="entry name" value="PPM-type_phosphatase-like_dom"/>
</dbReference>
<dbReference type="Gene3D" id="3.60.40.10">
    <property type="entry name" value="PPM-type phosphatase domain"/>
    <property type="match status" value="1"/>
</dbReference>
<gene>
    <name evidence="4" type="ORF">ACFQZM_45370</name>
</gene>
<reference evidence="5" key="1">
    <citation type="journal article" date="2019" name="Int. J. Syst. Evol. Microbiol.">
        <title>The Global Catalogue of Microorganisms (GCM) 10K type strain sequencing project: providing services to taxonomists for standard genome sequencing and annotation.</title>
        <authorList>
            <consortium name="The Broad Institute Genomics Platform"/>
            <consortium name="The Broad Institute Genome Sequencing Center for Infectious Disease"/>
            <person name="Wu L."/>
            <person name="Ma J."/>
        </authorList>
    </citation>
    <scope>NUCLEOTIDE SEQUENCE [LARGE SCALE GENOMIC DNA]</scope>
    <source>
        <strain evidence="5">JCM 9371</strain>
    </source>
</reference>
<dbReference type="Proteomes" id="UP001597063">
    <property type="component" value="Unassembled WGS sequence"/>
</dbReference>
<proteinExistence type="predicted"/>
<dbReference type="InterPro" id="IPR036457">
    <property type="entry name" value="PPM-type-like_dom_sf"/>
</dbReference>
<dbReference type="CDD" id="cd16936">
    <property type="entry name" value="HATPase_RsbW-like"/>
    <property type="match status" value="1"/>
</dbReference>
<evidence type="ECO:0000313" key="5">
    <source>
        <dbReference type="Proteomes" id="UP001597063"/>
    </source>
</evidence>
<dbReference type="SMART" id="SM00065">
    <property type="entry name" value="GAF"/>
    <property type="match status" value="1"/>
</dbReference>
<dbReference type="PANTHER" id="PTHR43156">
    <property type="entry name" value="STAGE II SPORULATION PROTEIN E-RELATED"/>
    <property type="match status" value="1"/>
</dbReference>
<dbReference type="SUPFAM" id="SSF55785">
    <property type="entry name" value="PYP-like sensor domain (PAS domain)"/>
    <property type="match status" value="1"/>
</dbReference>
<dbReference type="Pfam" id="PF07228">
    <property type="entry name" value="SpoIIE"/>
    <property type="match status" value="1"/>
</dbReference>
<organism evidence="4 5">
    <name type="scientific">Actinomadura fibrosa</name>
    <dbReference type="NCBI Taxonomy" id="111802"/>
    <lineage>
        <taxon>Bacteria</taxon>
        <taxon>Bacillati</taxon>
        <taxon>Actinomycetota</taxon>
        <taxon>Actinomycetes</taxon>
        <taxon>Streptosporangiales</taxon>
        <taxon>Thermomonosporaceae</taxon>
        <taxon>Actinomadura</taxon>
    </lineage>
</organism>
<feature type="domain" description="PAS" evidence="3">
    <location>
        <begin position="67"/>
        <end position="94"/>
    </location>
</feature>
<dbReference type="Pfam" id="PF01590">
    <property type="entry name" value="GAF"/>
    <property type="match status" value="1"/>
</dbReference>
<feature type="region of interest" description="Disordered" evidence="2">
    <location>
        <begin position="1"/>
        <end position="26"/>
    </location>
</feature>
<dbReference type="InterPro" id="IPR003018">
    <property type="entry name" value="GAF"/>
</dbReference>
<dbReference type="Pfam" id="PF13581">
    <property type="entry name" value="HATPase_c_2"/>
    <property type="match status" value="1"/>
</dbReference>
<evidence type="ECO:0000259" key="3">
    <source>
        <dbReference type="PROSITE" id="PS50112"/>
    </source>
</evidence>
<comment type="caution">
    <text evidence="4">The sequence shown here is derived from an EMBL/GenBank/DDBJ whole genome shotgun (WGS) entry which is preliminary data.</text>
</comment>
<evidence type="ECO:0000313" key="4">
    <source>
        <dbReference type="EMBL" id="MFD0691788.1"/>
    </source>
</evidence>
<evidence type="ECO:0000256" key="1">
    <source>
        <dbReference type="ARBA" id="ARBA00022801"/>
    </source>
</evidence>
<dbReference type="PROSITE" id="PS50112">
    <property type="entry name" value="PAS"/>
    <property type="match status" value="1"/>
</dbReference>
<dbReference type="InterPro" id="IPR036890">
    <property type="entry name" value="HATPase_C_sf"/>
</dbReference>
<dbReference type="Gene3D" id="3.30.450.40">
    <property type="match status" value="1"/>
</dbReference>
<accession>A0ABW2XZU3</accession>
<dbReference type="PANTHER" id="PTHR43156:SF2">
    <property type="entry name" value="STAGE II SPORULATION PROTEIN E"/>
    <property type="match status" value="1"/>
</dbReference>
<dbReference type="RefSeq" id="WP_131755996.1">
    <property type="nucleotide sequence ID" value="NZ_CAACUY010000011.1"/>
</dbReference>
<sequence>MSTARDEPPPVAEGAPPSGAPSLGVAADAAPGAAAGAAPGASGADTHTPLFLGQHLLGVARLAAVTLNGQGRVGHWNDAAADLFGIAPSQAIGRPVACVLRLPQEYRGSFEPEAFGHVWCDVCRVPRADTGELAEIGWWVYPIGRLGGPEDLAGDGGVRVLALAADMRALREDGPGLMLGDALVARPDGEARRGAGVRLLRVEPALAPPCAIDDPDDPDGFGVPGDPAPAPRALARLLTDLLPPELASTGPITARVLDLGCPAIALSLRIRLPVVPHRDDLVPAGRTALTTDALVAGAAARTGDAVLAGNTAPAGGSAIVGGLATAGGAVPCRDVVLAGGSAAAGEFVALDDVAAVGGDVAFTVSALPGGAGGGAVFPDAVFSDVAFPGGAFAGNASADTSGRPPGGSDPRPEQVLETMAVREPLSFLGEAGQQIGSSLDHLQAARTLAEVLVPRLADLAAVELLEGVVADSAPPAAVVDATTLMRRVAVVHNDEPGSWEDVVPEDEKLSLSERTPFVQAMRTGRTVHIPRVTAERAEQLSASCGRDLRALFAGRALLVVPLIARGRVLGTFKLLRKPDRPGFDGLDLAMIDELGRRAALCIDNGRLYRREVQVAQELQRSMLPDDPPEVAGARVRYRYRPAGQAAQVGGDWFDAIPLPGCRLGIVVGDVMGHGLTSAAIMGQLRTAVRTLAAEDMRPDRLLRQLDGLARRLGEGYLATCLYAVYDPIARTCHFANAGHVPPVLIAPDGDSRVLTVPAGVPIGVGGEPFETTELAVEDGAQLVLCTDGLLERRDRDIDQGLEEMRVRLAGVSRPLDGTCDALLDGLGSSPPADDVAIVVVGLDGIPAGDVASWELDPEPSMVPEARAEVAARLADWGLDGVTDTVELLVSELVTNALVHGAGLIGLRLIRGDTLLGEVYDDGQELPHLRHAEATDESGRGLQLVSHLAERWGTHRTEHGKVVWFEHTLPRASAR</sequence>
<dbReference type="InterPro" id="IPR035965">
    <property type="entry name" value="PAS-like_dom_sf"/>
</dbReference>
<dbReference type="SUPFAM" id="SSF81606">
    <property type="entry name" value="PP2C-like"/>
    <property type="match status" value="1"/>
</dbReference>